<feature type="transmembrane region" description="Helical" evidence="6">
    <location>
        <begin position="219"/>
        <end position="238"/>
    </location>
</feature>
<accession>A0ABU8RQ94</accession>
<comment type="similarity">
    <text evidence="2">Belongs to the autoinducer-2 exporter (AI-2E) (TC 2.A.86) family.</text>
</comment>
<evidence type="ECO:0000313" key="8">
    <source>
        <dbReference type="Proteomes" id="UP001361239"/>
    </source>
</evidence>
<feature type="transmembrane region" description="Helical" evidence="6">
    <location>
        <begin position="14"/>
        <end position="32"/>
    </location>
</feature>
<keyword evidence="5 6" id="KW-0472">Membrane</keyword>
<organism evidence="7 8">
    <name type="scientific">Novosphingobium anseongense</name>
    <dbReference type="NCBI Taxonomy" id="3133436"/>
    <lineage>
        <taxon>Bacteria</taxon>
        <taxon>Pseudomonadati</taxon>
        <taxon>Pseudomonadota</taxon>
        <taxon>Alphaproteobacteria</taxon>
        <taxon>Sphingomonadales</taxon>
        <taxon>Sphingomonadaceae</taxon>
        <taxon>Novosphingobium</taxon>
    </lineage>
</organism>
<keyword evidence="4 6" id="KW-1133">Transmembrane helix</keyword>
<evidence type="ECO:0000256" key="5">
    <source>
        <dbReference type="ARBA" id="ARBA00023136"/>
    </source>
</evidence>
<feature type="transmembrane region" description="Helical" evidence="6">
    <location>
        <begin position="244"/>
        <end position="265"/>
    </location>
</feature>
<evidence type="ECO:0000256" key="4">
    <source>
        <dbReference type="ARBA" id="ARBA00022989"/>
    </source>
</evidence>
<dbReference type="RefSeq" id="WP_339585130.1">
    <property type="nucleotide sequence ID" value="NZ_JBBHJZ010000001.1"/>
</dbReference>
<feature type="transmembrane region" description="Helical" evidence="6">
    <location>
        <begin position="313"/>
        <end position="345"/>
    </location>
</feature>
<gene>
    <name evidence="7" type="ORF">WG901_00815</name>
</gene>
<evidence type="ECO:0000256" key="2">
    <source>
        <dbReference type="ARBA" id="ARBA00009773"/>
    </source>
</evidence>
<proteinExistence type="inferred from homology"/>
<name>A0ABU8RQ94_9SPHN</name>
<keyword evidence="3 6" id="KW-0812">Transmembrane</keyword>
<dbReference type="PANTHER" id="PTHR21716">
    <property type="entry name" value="TRANSMEMBRANE PROTEIN"/>
    <property type="match status" value="1"/>
</dbReference>
<feature type="transmembrane region" description="Helical" evidence="6">
    <location>
        <begin position="158"/>
        <end position="181"/>
    </location>
</feature>
<sequence length="366" mass="39557">MSDSDLRKMRFEDGGFLVLVLLVTLAFIWLLMPYFGAVLWGVVAAIVFAPVQQMLVRRMHGQRNFAAASTLMLILALVIVPAIFIGISLVQEAAALYAKFQSGEINLAAVFTDLRDALPYWARRWLDSRGLADFEGVQRLVGQGITTGLQTIAARALLFGQGALSFIAALGVMLYLTYFLLRDGKEMGGKIKAAVPLRPQLRDTLFQHFVVVVRATVKGTVVVAIIQGFLGGVIFWMLGVEGALLWGMIMGFFSLVPAVGTAIVWVPVALFLLVTGSIWQGAVLVFCGVFIIGMVDNLLRPILVGQDTRMPDFLVLIATLAGIELFGLNGFIVGPVIAALFLAVWNIIAEERGAELPLPTGTSSGT</sequence>
<feature type="transmembrane region" description="Helical" evidence="6">
    <location>
        <begin position="270"/>
        <end position="293"/>
    </location>
</feature>
<evidence type="ECO:0000313" key="7">
    <source>
        <dbReference type="EMBL" id="MEJ5975162.1"/>
    </source>
</evidence>
<dbReference type="Proteomes" id="UP001361239">
    <property type="component" value="Unassembled WGS sequence"/>
</dbReference>
<dbReference type="Pfam" id="PF01594">
    <property type="entry name" value="AI-2E_transport"/>
    <property type="match status" value="1"/>
</dbReference>
<evidence type="ECO:0000256" key="1">
    <source>
        <dbReference type="ARBA" id="ARBA00004141"/>
    </source>
</evidence>
<comment type="caution">
    <text evidence="7">The sequence shown here is derived from an EMBL/GenBank/DDBJ whole genome shotgun (WGS) entry which is preliminary data.</text>
</comment>
<dbReference type="EMBL" id="JBBHJZ010000001">
    <property type="protein sequence ID" value="MEJ5975162.1"/>
    <property type="molecule type" value="Genomic_DNA"/>
</dbReference>
<comment type="subcellular location">
    <subcellularLocation>
        <location evidence="1">Membrane</location>
        <topology evidence="1">Multi-pass membrane protein</topology>
    </subcellularLocation>
</comment>
<feature type="transmembrane region" description="Helical" evidence="6">
    <location>
        <begin position="68"/>
        <end position="90"/>
    </location>
</feature>
<protein>
    <submittedName>
        <fullName evidence="7">AI-2E family transporter</fullName>
    </submittedName>
</protein>
<dbReference type="InterPro" id="IPR002549">
    <property type="entry name" value="AI-2E-like"/>
</dbReference>
<dbReference type="PANTHER" id="PTHR21716:SF4">
    <property type="entry name" value="TRANSMEMBRANE PROTEIN 245"/>
    <property type="match status" value="1"/>
</dbReference>
<evidence type="ECO:0000256" key="3">
    <source>
        <dbReference type="ARBA" id="ARBA00022692"/>
    </source>
</evidence>
<evidence type="ECO:0000256" key="6">
    <source>
        <dbReference type="SAM" id="Phobius"/>
    </source>
</evidence>
<reference evidence="7 8" key="1">
    <citation type="submission" date="2024-03" db="EMBL/GenBank/DDBJ databases">
        <authorList>
            <person name="Jo J.-H."/>
        </authorList>
    </citation>
    <scope>NUCLEOTIDE SEQUENCE [LARGE SCALE GENOMIC DNA]</scope>
    <source>
        <strain evidence="7 8">PS1R-30</strain>
    </source>
</reference>
<keyword evidence="8" id="KW-1185">Reference proteome</keyword>